<protein>
    <recommendedName>
        <fullName evidence="8">Na(+)-translocating NADH-quinone reductase subunit A</fullName>
        <shortName evidence="8">Na(+)-NQR subunit A</shortName>
        <shortName evidence="8">Na(+)-translocating NQR subunit A</shortName>
        <ecNumber evidence="8">7.2.1.1</ecNumber>
    </recommendedName>
    <alternativeName>
        <fullName evidence="8">NQR complex subunit A</fullName>
    </alternativeName>
    <alternativeName>
        <fullName evidence="8">NQR-1 subunit A</fullName>
    </alternativeName>
</protein>
<feature type="domain" description="Na(+)-translocating NADH-quinone reductase subunit A C-terminal" evidence="10">
    <location>
        <begin position="265"/>
        <end position="314"/>
    </location>
</feature>
<evidence type="ECO:0000256" key="8">
    <source>
        <dbReference type="HAMAP-Rule" id="MF_00425"/>
    </source>
</evidence>
<keyword evidence="4 8" id="KW-0915">Sodium</keyword>
<keyword evidence="6 8" id="KW-0830">Ubiquinone</keyword>
<evidence type="ECO:0000256" key="6">
    <source>
        <dbReference type="ARBA" id="ARBA00023075"/>
    </source>
</evidence>
<dbReference type="Proteomes" id="UP000284243">
    <property type="component" value="Unassembled WGS sequence"/>
</dbReference>
<evidence type="ECO:0000256" key="5">
    <source>
        <dbReference type="ARBA" id="ARBA00023065"/>
    </source>
</evidence>
<dbReference type="RefSeq" id="WP_022161401.1">
    <property type="nucleotide sequence ID" value="NZ_JADMUD010000004.1"/>
</dbReference>
<dbReference type="Pfam" id="PF11973">
    <property type="entry name" value="NQRA_SLBB"/>
    <property type="match status" value="1"/>
</dbReference>
<dbReference type="EC" id="7.2.1.1" evidence="8"/>
<comment type="function">
    <text evidence="8">NQR complex catalyzes the reduction of ubiquinone-1 to ubiquinol by two successive reactions, coupled with the transport of Na(+) ions from the cytoplasm to the periplasm. NqrA to NqrE are probably involved in the second step, the conversion of ubisemiquinone to ubiquinol.</text>
</comment>
<dbReference type="PANTHER" id="PTHR37839">
    <property type="entry name" value="NA(+)-TRANSLOCATING NADH-QUINONE REDUCTASE SUBUNIT A"/>
    <property type="match status" value="1"/>
</dbReference>
<dbReference type="NCBIfam" id="TIGR01936">
    <property type="entry name" value="nqrA"/>
    <property type="match status" value="1"/>
</dbReference>
<feature type="domain" description="NqrA second alpha/beta" evidence="11">
    <location>
        <begin position="115"/>
        <end position="260"/>
    </location>
</feature>
<comment type="subunit">
    <text evidence="8">Composed of six subunits; NqrA, NqrB, NqrC, NqrD, NqrE and NqrF.</text>
</comment>
<dbReference type="AlphaFoldDB" id="A0A412TS73"/>
<evidence type="ECO:0000313" key="12">
    <source>
        <dbReference type="EMBL" id="RGU56712.1"/>
    </source>
</evidence>
<dbReference type="NCBIfam" id="NF003761">
    <property type="entry name" value="PRK05352.1-4"/>
    <property type="match status" value="1"/>
</dbReference>
<dbReference type="InterPro" id="IPR008703">
    <property type="entry name" value="NqrA"/>
</dbReference>
<keyword evidence="5 8" id="KW-0406">Ion transport</keyword>
<evidence type="ECO:0000256" key="2">
    <source>
        <dbReference type="ARBA" id="ARBA00022967"/>
    </source>
</evidence>
<sequence length="451" mass="50226">MSKVIKLKKGLDIKLNGEAEKVVQPAGKITSCALKPTDFRAMTPKLAVKVGDEVKAGDVLFIDKTHPEIKFTTPVSGTIEAINRGERRKLLEVVVKADAETRYRDFGKTEVSKLNRDEIIDRLLESGVWPLIKQRPYDIIADPMSTPKAVFVSAFDSAPLAPDYDLILNNQSKDLQTGIDCLCKLCNKNVNLGLQENTPSASVFTKLQHVDINYFAGPHPAGNVGVQIHHLNPINKGEQVWVVNIQDVAIIGRLFNEGRFDARKIIALTGSEVTKPQYYHSILGASIQDLTAGKLKNAVEQRIISGNVLTGTRVVPEGHLGYYDNQITVIPEGNNYEFLGWAAPGFNKFSASRLFPSFLCPKKHYTLDTNYHGERRAFVVTGQYEKVFPMDIYPVYLLKAVLAQDIDRMEQLGIYEVVPEDMALCEFVCTSKTPVQKILSDGIELMMKETN</sequence>
<comment type="caution">
    <text evidence="12">The sequence shown here is derived from an EMBL/GenBank/DDBJ whole genome shotgun (WGS) entry which is preliminary data.</text>
</comment>
<dbReference type="GO" id="GO:0006814">
    <property type="term" value="P:sodium ion transport"/>
    <property type="evidence" value="ECO:0007669"/>
    <property type="project" value="UniProtKB-UniRule"/>
</dbReference>
<evidence type="ECO:0000256" key="1">
    <source>
        <dbReference type="ARBA" id="ARBA00022448"/>
    </source>
</evidence>
<evidence type="ECO:0000256" key="3">
    <source>
        <dbReference type="ARBA" id="ARBA00023027"/>
    </source>
</evidence>
<dbReference type="Pfam" id="PF05896">
    <property type="entry name" value="NQRA_N"/>
    <property type="match status" value="1"/>
</dbReference>
<feature type="domain" description="NqrA N-terminal barrel-sandwich hybrid" evidence="9">
    <location>
        <begin position="5"/>
        <end position="98"/>
    </location>
</feature>
<dbReference type="EMBL" id="QRYC01000008">
    <property type="protein sequence ID" value="RGU56712.1"/>
    <property type="molecule type" value="Genomic_DNA"/>
</dbReference>
<comment type="similarity">
    <text evidence="8">Belongs to the NqrA family.</text>
</comment>
<keyword evidence="2 8" id="KW-1278">Translocase</keyword>
<name>A0A412TS73_9BACT</name>
<reference evidence="12 13" key="1">
    <citation type="submission" date="2018-08" db="EMBL/GenBank/DDBJ databases">
        <title>A genome reference for cultivated species of the human gut microbiota.</title>
        <authorList>
            <person name="Zou Y."/>
            <person name="Xue W."/>
            <person name="Luo G."/>
        </authorList>
    </citation>
    <scope>NUCLEOTIDE SEQUENCE [LARGE SCALE GENOMIC DNA]</scope>
    <source>
        <strain evidence="12 13">AF16-14</strain>
    </source>
</reference>
<evidence type="ECO:0000259" key="9">
    <source>
        <dbReference type="Pfam" id="PF05896"/>
    </source>
</evidence>
<organism evidence="12 13">
    <name type="scientific">Odoribacter splanchnicus</name>
    <dbReference type="NCBI Taxonomy" id="28118"/>
    <lineage>
        <taxon>Bacteria</taxon>
        <taxon>Pseudomonadati</taxon>
        <taxon>Bacteroidota</taxon>
        <taxon>Bacteroidia</taxon>
        <taxon>Bacteroidales</taxon>
        <taxon>Odoribacteraceae</taxon>
        <taxon>Odoribacter</taxon>
    </lineage>
</organism>
<proteinExistence type="inferred from homology"/>
<evidence type="ECO:0000313" key="13">
    <source>
        <dbReference type="Proteomes" id="UP000284243"/>
    </source>
</evidence>
<dbReference type="InterPro" id="IPR056147">
    <property type="entry name" value="NQRA_N"/>
</dbReference>
<keyword evidence="1 8" id="KW-0813">Transport</keyword>
<evidence type="ECO:0000256" key="7">
    <source>
        <dbReference type="ARBA" id="ARBA00023201"/>
    </source>
</evidence>
<dbReference type="Pfam" id="PF24836">
    <property type="entry name" value="NQRA_2nd"/>
    <property type="match status" value="1"/>
</dbReference>
<dbReference type="GO" id="GO:0016655">
    <property type="term" value="F:oxidoreductase activity, acting on NAD(P)H, quinone or similar compound as acceptor"/>
    <property type="evidence" value="ECO:0007669"/>
    <property type="project" value="UniProtKB-UniRule"/>
</dbReference>
<dbReference type="PANTHER" id="PTHR37839:SF1">
    <property type="entry name" value="NA(+)-TRANSLOCATING NADH-QUINONE REDUCTASE SUBUNIT A"/>
    <property type="match status" value="1"/>
</dbReference>
<evidence type="ECO:0000256" key="4">
    <source>
        <dbReference type="ARBA" id="ARBA00023053"/>
    </source>
</evidence>
<evidence type="ECO:0000259" key="10">
    <source>
        <dbReference type="Pfam" id="PF11973"/>
    </source>
</evidence>
<gene>
    <name evidence="8" type="primary">nqrA</name>
    <name evidence="12" type="ORF">DWW57_07505</name>
</gene>
<accession>A0A412TS73</accession>
<keyword evidence="3 8" id="KW-0520">NAD</keyword>
<keyword evidence="7 8" id="KW-0739">Sodium transport</keyword>
<dbReference type="HAMAP" id="MF_00425">
    <property type="entry name" value="NqrA"/>
    <property type="match status" value="1"/>
</dbReference>
<dbReference type="InterPro" id="IPR056148">
    <property type="entry name" value="NQRA_2nd"/>
</dbReference>
<dbReference type="InterPro" id="IPR022615">
    <property type="entry name" value="NqrA_C_domain"/>
</dbReference>
<evidence type="ECO:0000259" key="11">
    <source>
        <dbReference type="Pfam" id="PF24836"/>
    </source>
</evidence>
<comment type="catalytic activity">
    <reaction evidence="8">
        <text>a ubiquinone + n Na(+)(in) + NADH + H(+) = a ubiquinol + n Na(+)(out) + NAD(+)</text>
        <dbReference type="Rhea" id="RHEA:47748"/>
        <dbReference type="Rhea" id="RHEA-COMP:9565"/>
        <dbReference type="Rhea" id="RHEA-COMP:9566"/>
        <dbReference type="ChEBI" id="CHEBI:15378"/>
        <dbReference type="ChEBI" id="CHEBI:16389"/>
        <dbReference type="ChEBI" id="CHEBI:17976"/>
        <dbReference type="ChEBI" id="CHEBI:29101"/>
        <dbReference type="ChEBI" id="CHEBI:57540"/>
        <dbReference type="ChEBI" id="CHEBI:57945"/>
        <dbReference type="EC" id="7.2.1.1"/>
    </reaction>
</comment>